<reference evidence="1" key="1">
    <citation type="journal article" date="2021" name="Proc. Natl. Acad. Sci. U.S.A.">
        <title>A Catalog of Tens of Thousands of Viruses from Human Metagenomes Reveals Hidden Associations with Chronic Diseases.</title>
        <authorList>
            <person name="Tisza M.J."/>
            <person name="Buck C.B."/>
        </authorList>
    </citation>
    <scope>NUCLEOTIDE SEQUENCE</scope>
    <source>
        <strain evidence="1">CtJ2i1</strain>
    </source>
</reference>
<dbReference type="EMBL" id="BK016182">
    <property type="protein sequence ID" value="DAG00749.1"/>
    <property type="molecule type" value="Genomic_DNA"/>
</dbReference>
<proteinExistence type="predicted"/>
<protein>
    <submittedName>
        <fullName evidence="1">Uncharacterized protein</fullName>
    </submittedName>
</protein>
<evidence type="ECO:0000313" key="1">
    <source>
        <dbReference type="EMBL" id="DAG00749.1"/>
    </source>
</evidence>
<accession>A0A8S5V206</accession>
<organism evidence="1">
    <name type="scientific">Myoviridae sp. ctJ2i1</name>
    <dbReference type="NCBI Taxonomy" id="2825079"/>
    <lineage>
        <taxon>Viruses</taxon>
        <taxon>Duplodnaviria</taxon>
        <taxon>Heunggongvirae</taxon>
        <taxon>Uroviricota</taxon>
        <taxon>Caudoviricetes</taxon>
    </lineage>
</organism>
<name>A0A8S5V206_9CAUD</name>
<sequence>MTAFFIGTITFPIANIYYISERQRATVYYFI</sequence>